<proteinExistence type="predicted"/>
<evidence type="ECO:0000313" key="1">
    <source>
        <dbReference type="EMBL" id="KJY81828.1"/>
    </source>
</evidence>
<sequence>MYALLGEVLSEICNYLYILDNYIKFHSWKYFIFCGLNQRNFNLQCKKVIVYTVNSRNEGFNNAVLFTV</sequence>
<protein>
    <submittedName>
        <fullName evidence="1">Uncharacterized protein</fullName>
    </submittedName>
</protein>
<evidence type="ECO:0000313" key="2">
    <source>
        <dbReference type="Proteomes" id="UP000033673"/>
    </source>
</evidence>
<dbReference type="STRING" id="579748.TW81_15860"/>
<name>A0A0F4NG39_9VIBR</name>
<comment type="caution">
    <text evidence="1">The sequence shown here is derived from an EMBL/GenBank/DDBJ whole genome shotgun (WGS) entry which is preliminary data.</text>
</comment>
<organism evidence="1 2">
    <name type="scientific">Vibrio galatheae</name>
    <dbReference type="NCBI Taxonomy" id="579748"/>
    <lineage>
        <taxon>Bacteria</taxon>
        <taxon>Pseudomonadati</taxon>
        <taxon>Pseudomonadota</taxon>
        <taxon>Gammaproteobacteria</taxon>
        <taxon>Vibrionales</taxon>
        <taxon>Vibrionaceae</taxon>
        <taxon>Vibrio</taxon>
    </lineage>
</organism>
<dbReference type="PATRIC" id="fig|579748.3.peg.3276"/>
<gene>
    <name evidence="1" type="ORF">TW81_15860</name>
</gene>
<reference evidence="1 2" key="1">
    <citation type="journal article" date="2015" name="BMC Genomics">
        <title>Genome mining reveals unlocked bioactive potential of marine Gram-negative bacteria.</title>
        <authorList>
            <person name="Machado H."/>
            <person name="Sonnenschein E.C."/>
            <person name="Melchiorsen J."/>
            <person name="Gram L."/>
        </authorList>
    </citation>
    <scope>NUCLEOTIDE SEQUENCE [LARGE SCALE GENOMIC DNA]</scope>
    <source>
        <strain evidence="1 2">S2757</strain>
    </source>
</reference>
<keyword evidence="2" id="KW-1185">Reference proteome</keyword>
<dbReference type="Proteomes" id="UP000033673">
    <property type="component" value="Unassembled WGS sequence"/>
</dbReference>
<accession>A0A0F4NG39</accession>
<dbReference type="EMBL" id="JXXV01000028">
    <property type="protein sequence ID" value="KJY81828.1"/>
    <property type="molecule type" value="Genomic_DNA"/>
</dbReference>
<dbReference type="AlphaFoldDB" id="A0A0F4NG39"/>